<proteinExistence type="inferred from homology"/>
<name>A0A3N1MBT8_9PROT</name>
<sequence length="230" mass="24610">MRRVYKLVAVTAEADGHQVRLDGRPLRTPGRQALLLPHAALAAAIAGEWDAQTDKVRPATMPMTQLAATAIDRVLPDPAAMADAIARFGASDLLCYRAQEPAALVQRQHAVWQPLLDWAALEHDAALHVAHGVMPVDQPPAALAALRAAVGRIDPWRLAALSVLTPAAGSLVIALAVVLGRLDAETAWAASQLDETFQIEAWGEDAEAAERRRALLAEMAEVERFIALLG</sequence>
<keyword evidence="4" id="KW-0812">Transmembrane</keyword>
<feature type="transmembrane region" description="Helical" evidence="4">
    <location>
        <begin position="158"/>
        <end position="179"/>
    </location>
</feature>
<evidence type="ECO:0000313" key="6">
    <source>
        <dbReference type="Proteomes" id="UP000278222"/>
    </source>
</evidence>
<dbReference type="AlphaFoldDB" id="A0A3N1MBT8"/>
<dbReference type="Proteomes" id="UP000278222">
    <property type="component" value="Unassembled WGS sequence"/>
</dbReference>
<dbReference type="InterPro" id="IPR042272">
    <property type="entry name" value="ATP12_ATP_synth-F1-assembly_N"/>
</dbReference>
<accession>A0A3N1MBT8</accession>
<dbReference type="RefSeq" id="WP_123689785.1">
    <property type="nucleotide sequence ID" value="NZ_AP019700.1"/>
</dbReference>
<dbReference type="InterPro" id="IPR011419">
    <property type="entry name" value="ATP12_ATP_synth-F1-assembly"/>
</dbReference>
<dbReference type="OrthoDB" id="9797825at2"/>
<evidence type="ECO:0000256" key="3">
    <source>
        <dbReference type="ARBA" id="ARBA00023186"/>
    </source>
</evidence>
<dbReference type="EMBL" id="RJKX01000013">
    <property type="protein sequence ID" value="ROQ00515.1"/>
    <property type="molecule type" value="Genomic_DNA"/>
</dbReference>
<evidence type="ECO:0000256" key="1">
    <source>
        <dbReference type="ARBA" id="ARBA00008231"/>
    </source>
</evidence>
<keyword evidence="2" id="KW-0809">Transit peptide</keyword>
<evidence type="ECO:0000256" key="4">
    <source>
        <dbReference type="SAM" id="Phobius"/>
    </source>
</evidence>
<dbReference type="Gene3D" id="1.10.3580.10">
    <property type="entry name" value="ATP12 ATPase"/>
    <property type="match status" value="1"/>
</dbReference>
<protein>
    <submittedName>
        <fullName evidence="5">Chaperone required for assembly of F1-ATPase</fullName>
    </submittedName>
</protein>
<comment type="caution">
    <text evidence="5">The sequence shown here is derived from an EMBL/GenBank/DDBJ whole genome shotgun (WGS) entry which is preliminary data.</text>
</comment>
<keyword evidence="4" id="KW-1133">Transmembrane helix</keyword>
<keyword evidence="3" id="KW-0143">Chaperone</keyword>
<evidence type="ECO:0000313" key="5">
    <source>
        <dbReference type="EMBL" id="ROQ00515.1"/>
    </source>
</evidence>
<dbReference type="GO" id="GO:0043461">
    <property type="term" value="P:proton-transporting ATP synthase complex assembly"/>
    <property type="evidence" value="ECO:0007669"/>
    <property type="project" value="InterPro"/>
</dbReference>
<keyword evidence="4" id="KW-0472">Membrane</keyword>
<dbReference type="SUPFAM" id="SSF160909">
    <property type="entry name" value="ATP12-like"/>
    <property type="match status" value="1"/>
</dbReference>
<dbReference type="PANTHER" id="PTHR21013:SF10">
    <property type="entry name" value="ATP SYNTHASE MITOCHONDRIAL F1 COMPLEX ASSEMBLY FACTOR 2"/>
    <property type="match status" value="1"/>
</dbReference>
<reference evidence="5 6" key="1">
    <citation type="submission" date="2018-11" db="EMBL/GenBank/DDBJ databases">
        <title>Genomic Encyclopedia of Type Strains, Phase IV (KMG-IV): sequencing the most valuable type-strain genomes for metagenomic binning, comparative biology and taxonomic classification.</title>
        <authorList>
            <person name="Goeker M."/>
        </authorList>
    </citation>
    <scope>NUCLEOTIDE SEQUENCE [LARGE SCALE GENOMIC DNA]</scope>
    <source>
        <strain evidence="5 6">DSM 5900</strain>
    </source>
</reference>
<organism evidence="5 6">
    <name type="scientific">Stella humosa</name>
    <dbReference type="NCBI Taxonomy" id="94"/>
    <lineage>
        <taxon>Bacteria</taxon>
        <taxon>Pseudomonadati</taxon>
        <taxon>Pseudomonadota</taxon>
        <taxon>Alphaproteobacteria</taxon>
        <taxon>Rhodospirillales</taxon>
        <taxon>Stellaceae</taxon>
        <taxon>Stella</taxon>
    </lineage>
</organism>
<comment type="similarity">
    <text evidence="1">Belongs to the ATP12 family.</text>
</comment>
<dbReference type="Pfam" id="PF07542">
    <property type="entry name" value="ATP12"/>
    <property type="match status" value="1"/>
</dbReference>
<keyword evidence="6" id="KW-1185">Reference proteome</keyword>
<dbReference type="Gene3D" id="3.30.2180.10">
    <property type="entry name" value="ATP12-like"/>
    <property type="match status" value="1"/>
</dbReference>
<evidence type="ECO:0000256" key="2">
    <source>
        <dbReference type="ARBA" id="ARBA00022946"/>
    </source>
</evidence>
<dbReference type="InterPro" id="IPR023335">
    <property type="entry name" value="ATP12_ortho_dom_sf"/>
</dbReference>
<gene>
    <name evidence="5" type="ORF">EDC65_2315</name>
</gene>
<dbReference type="PANTHER" id="PTHR21013">
    <property type="entry name" value="ATP SYNTHASE MITOCHONDRIAL F1 COMPLEX ASSEMBLY FACTOR 2/ATP12 PROTEIN, MITOCHONDRIAL PRECURSOR"/>
    <property type="match status" value="1"/>
</dbReference>